<dbReference type="InterPro" id="IPR050411">
    <property type="entry name" value="AlphaKG_dependent_hydroxylases"/>
</dbReference>
<keyword evidence="7" id="KW-1185">Reference proteome</keyword>
<feature type="domain" description="TauD/TfdA-like" evidence="5">
    <location>
        <begin position="30"/>
        <end position="316"/>
    </location>
</feature>
<dbReference type="Proteomes" id="UP001597063">
    <property type="component" value="Unassembled WGS sequence"/>
</dbReference>
<evidence type="ECO:0000259" key="5">
    <source>
        <dbReference type="Pfam" id="PF02668"/>
    </source>
</evidence>
<dbReference type="GO" id="GO:0051213">
    <property type="term" value="F:dioxygenase activity"/>
    <property type="evidence" value="ECO:0007669"/>
    <property type="project" value="UniProtKB-KW"/>
</dbReference>
<evidence type="ECO:0000256" key="4">
    <source>
        <dbReference type="ARBA" id="ARBA00023194"/>
    </source>
</evidence>
<dbReference type="SUPFAM" id="SSF51197">
    <property type="entry name" value="Clavaminate synthase-like"/>
    <property type="match status" value="1"/>
</dbReference>
<sequence length="348" mass="39749">MTDLPDVNVTQVFEDSRLPALITPKDPGTDIVTWVRGNVDAVRALVLETGGVLFRGFPGTADVDVFHDFCGSFPSPLLDYTEQSSPRDKLGDKVYSSTTYPADQVIPFHNANSFGHEFPLNIWFACIRTATKGGRTPICDTRRVLANLSEETRNNFAAKGILYTRNYYDGMGVPWQETFDTDSREEAEKFMRDGHIAYRWYDEGNLILQTRQVRHAILQHPKTGEDVWFNQAHLFHKASLDDRLKPLMRQFNDWQLPRNAFYGDGTVIPDETIHEIFAAYEEAELSFDWQAGDYLMLDNLLTSHARKTFEGSQRLISVSFSELFTDYEPYFAKYGDATLDPQLTPDAR</sequence>
<dbReference type="InterPro" id="IPR003819">
    <property type="entry name" value="TauD/TfdA-like"/>
</dbReference>
<dbReference type="Gene3D" id="3.60.130.10">
    <property type="entry name" value="Clavaminate synthase-like"/>
    <property type="match status" value="1"/>
</dbReference>
<evidence type="ECO:0000313" key="6">
    <source>
        <dbReference type="EMBL" id="MFD0685873.1"/>
    </source>
</evidence>
<name>A0ABW2XKE6_9ACTN</name>
<organism evidence="6 7">
    <name type="scientific">Actinomadura fibrosa</name>
    <dbReference type="NCBI Taxonomy" id="111802"/>
    <lineage>
        <taxon>Bacteria</taxon>
        <taxon>Bacillati</taxon>
        <taxon>Actinomycetota</taxon>
        <taxon>Actinomycetes</taxon>
        <taxon>Streptosporangiales</taxon>
        <taxon>Thermomonosporaceae</taxon>
        <taxon>Actinomadura</taxon>
    </lineage>
</organism>
<dbReference type="PANTHER" id="PTHR10696:SF56">
    <property type="entry name" value="TAUD_TFDA-LIKE DOMAIN-CONTAINING PROTEIN"/>
    <property type="match status" value="1"/>
</dbReference>
<dbReference type="EMBL" id="JBHTGP010000006">
    <property type="protein sequence ID" value="MFD0685873.1"/>
    <property type="molecule type" value="Genomic_DNA"/>
</dbReference>
<dbReference type="PANTHER" id="PTHR10696">
    <property type="entry name" value="GAMMA-BUTYROBETAINE HYDROXYLASE-RELATED"/>
    <property type="match status" value="1"/>
</dbReference>
<comment type="caution">
    <text evidence="6">The sequence shown here is derived from an EMBL/GenBank/DDBJ whole genome shotgun (WGS) entry which is preliminary data.</text>
</comment>
<evidence type="ECO:0000256" key="2">
    <source>
        <dbReference type="ARBA" id="ARBA00023002"/>
    </source>
</evidence>
<evidence type="ECO:0000313" key="7">
    <source>
        <dbReference type="Proteomes" id="UP001597063"/>
    </source>
</evidence>
<accession>A0ABW2XKE6</accession>
<dbReference type="RefSeq" id="WP_131755288.1">
    <property type="nucleotide sequence ID" value="NZ_CAACUY010000004.1"/>
</dbReference>
<keyword evidence="2" id="KW-0560">Oxidoreductase</keyword>
<evidence type="ECO:0000256" key="1">
    <source>
        <dbReference type="ARBA" id="ARBA00001954"/>
    </source>
</evidence>
<dbReference type="Pfam" id="PF02668">
    <property type="entry name" value="TauD"/>
    <property type="match status" value="1"/>
</dbReference>
<keyword evidence="6" id="KW-0223">Dioxygenase</keyword>
<dbReference type="InterPro" id="IPR042098">
    <property type="entry name" value="TauD-like_sf"/>
</dbReference>
<reference evidence="7" key="1">
    <citation type="journal article" date="2019" name="Int. J. Syst. Evol. Microbiol.">
        <title>The Global Catalogue of Microorganisms (GCM) 10K type strain sequencing project: providing services to taxonomists for standard genome sequencing and annotation.</title>
        <authorList>
            <consortium name="The Broad Institute Genomics Platform"/>
            <consortium name="The Broad Institute Genome Sequencing Center for Infectious Disease"/>
            <person name="Wu L."/>
            <person name="Ma J."/>
        </authorList>
    </citation>
    <scope>NUCLEOTIDE SEQUENCE [LARGE SCALE GENOMIC DNA]</scope>
    <source>
        <strain evidence="7">JCM 9371</strain>
    </source>
</reference>
<protein>
    <submittedName>
        <fullName evidence="6">TauD/TfdA family dioxygenase</fullName>
    </submittedName>
</protein>
<keyword evidence="3" id="KW-0408">Iron</keyword>
<evidence type="ECO:0000256" key="3">
    <source>
        <dbReference type="ARBA" id="ARBA00023004"/>
    </source>
</evidence>
<gene>
    <name evidence="6" type="ORF">ACFQZM_15315</name>
</gene>
<keyword evidence="4" id="KW-0045">Antibiotic biosynthesis</keyword>
<comment type="cofactor">
    <cofactor evidence="1">
        <name>Fe(2+)</name>
        <dbReference type="ChEBI" id="CHEBI:29033"/>
    </cofactor>
</comment>
<proteinExistence type="predicted"/>